<evidence type="ECO:0000313" key="4">
    <source>
        <dbReference type="EMBL" id="OAA56590.1"/>
    </source>
</evidence>
<dbReference type="PANTHER" id="PTHR16861:SF4">
    <property type="entry name" value="SH3 DOMAIN PROTEIN (AFU_ORTHOLOGUE AFUA_1G13610)"/>
    <property type="match status" value="1"/>
</dbReference>
<sequence>MRQHHGSSRLGRGGSAQNAPLLLLSLLCFSHTFVPAAAVPYPKDDLHDAGVGFLMPRDCAQYCGYGNMYCCGANQQCYTANGIAGCKNTAAGGGYNLYTTTWTLTETFTSTFSSLFPAATTATTATCVPEEGTGQIACGNICCASWQYCAYAGQCSANPGAGGGYGGGDGGGGGGGGGYTVPATVTPTPTGGYITTYTSSGVVVTTTAFSAPYRVTGSGTTTGTAIGATDTSGLGGGSTTSSSSLSGGAIAGIVIGSLAGVALLIAICACVLVRSIWDGVMALLGLGGRRRRDSQDATFIEERRYSRHSTAGGRPQHSGWFGGRPPGPPPPPVSEKRKSSSGKWLGLGTAVATLLLLLGLRRHNRNDDRRTQTQSRSRHSSTMYSGSYTSTDPSSRDSRRTRGTRASRRTDATRISRSSRPSRQSRHTRQSRSASLR</sequence>
<keyword evidence="2" id="KW-0472">Membrane</keyword>
<dbReference type="PANTHER" id="PTHR16861">
    <property type="entry name" value="GLYCOPROTEIN 38"/>
    <property type="match status" value="1"/>
</dbReference>
<feature type="transmembrane region" description="Helical" evidence="2">
    <location>
        <begin position="344"/>
        <end position="360"/>
    </location>
</feature>
<feature type="chain" id="PRO_5007891146" evidence="3">
    <location>
        <begin position="39"/>
        <end position="437"/>
    </location>
</feature>
<dbReference type="STRING" id="1081102.A0A167PES0"/>
<reference evidence="4 5" key="1">
    <citation type="journal article" date="2016" name="Genome Biol. Evol.">
        <title>Divergent and convergent evolution of fungal pathogenicity.</title>
        <authorList>
            <person name="Shang Y."/>
            <person name="Xiao G."/>
            <person name="Zheng P."/>
            <person name="Cen K."/>
            <person name="Zhan S."/>
            <person name="Wang C."/>
        </authorList>
    </citation>
    <scope>NUCLEOTIDE SEQUENCE [LARGE SCALE GENOMIC DNA]</scope>
    <source>
        <strain evidence="4 5">RCEF 264</strain>
    </source>
</reference>
<feature type="signal peptide" evidence="3">
    <location>
        <begin position="1"/>
        <end position="38"/>
    </location>
</feature>
<feature type="region of interest" description="Disordered" evidence="1">
    <location>
        <begin position="300"/>
        <end position="342"/>
    </location>
</feature>
<feature type="compositionally biased region" description="Low complexity" evidence="1">
    <location>
        <begin position="372"/>
        <end position="393"/>
    </location>
</feature>
<evidence type="ECO:0000313" key="5">
    <source>
        <dbReference type="Proteomes" id="UP000076874"/>
    </source>
</evidence>
<keyword evidence="2" id="KW-1133">Transmembrane helix</keyword>
<feature type="region of interest" description="Disordered" evidence="1">
    <location>
        <begin position="365"/>
        <end position="437"/>
    </location>
</feature>
<keyword evidence="2" id="KW-0812">Transmembrane</keyword>
<name>A0A167PES0_9HYPO</name>
<gene>
    <name evidence="4" type="ORF">SPI_07597</name>
</gene>
<organism evidence="4 5">
    <name type="scientific">Niveomyces insectorum RCEF 264</name>
    <dbReference type="NCBI Taxonomy" id="1081102"/>
    <lineage>
        <taxon>Eukaryota</taxon>
        <taxon>Fungi</taxon>
        <taxon>Dikarya</taxon>
        <taxon>Ascomycota</taxon>
        <taxon>Pezizomycotina</taxon>
        <taxon>Sordariomycetes</taxon>
        <taxon>Hypocreomycetidae</taxon>
        <taxon>Hypocreales</taxon>
        <taxon>Cordycipitaceae</taxon>
        <taxon>Niveomyces</taxon>
    </lineage>
</organism>
<proteinExistence type="predicted"/>
<evidence type="ECO:0000256" key="3">
    <source>
        <dbReference type="SAM" id="SignalP"/>
    </source>
</evidence>
<dbReference type="OrthoDB" id="5425848at2759"/>
<evidence type="ECO:0000256" key="2">
    <source>
        <dbReference type="SAM" id="Phobius"/>
    </source>
</evidence>
<keyword evidence="5" id="KW-1185">Reference proteome</keyword>
<dbReference type="AlphaFoldDB" id="A0A167PES0"/>
<keyword evidence="3" id="KW-0732">Signal</keyword>
<protein>
    <submittedName>
        <fullName evidence="4">Uncharacterized protein</fullName>
    </submittedName>
</protein>
<evidence type="ECO:0000256" key="1">
    <source>
        <dbReference type="SAM" id="MobiDB-lite"/>
    </source>
</evidence>
<comment type="caution">
    <text evidence="4">The sequence shown here is derived from an EMBL/GenBank/DDBJ whole genome shotgun (WGS) entry which is preliminary data.</text>
</comment>
<dbReference type="Proteomes" id="UP000076874">
    <property type="component" value="Unassembled WGS sequence"/>
</dbReference>
<dbReference type="EMBL" id="AZHD01000016">
    <property type="protein sequence ID" value="OAA56590.1"/>
    <property type="molecule type" value="Genomic_DNA"/>
</dbReference>
<accession>A0A167PES0</accession>
<feature type="transmembrane region" description="Helical" evidence="2">
    <location>
        <begin position="249"/>
        <end position="273"/>
    </location>
</feature>